<reference evidence="3" key="1">
    <citation type="submission" date="2017-02" db="UniProtKB">
        <authorList>
            <consortium name="WormBaseParasite"/>
        </authorList>
    </citation>
    <scope>IDENTIFICATION</scope>
</reference>
<evidence type="ECO:0000313" key="3">
    <source>
        <dbReference type="WBParaSite" id="NBR_0001149801-mRNA-1"/>
    </source>
</evidence>
<accession>A0A0N4Y620</accession>
<dbReference type="WBParaSite" id="NBR_0001149801-mRNA-1">
    <property type="protein sequence ID" value="NBR_0001149801-mRNA-1"/>
    <property type="gene ID" value="NBR_0001149801"/>
</dbReference>
<dbReference type="Proteomes" id="UP000271162">
    <property type="component" value="Unassembled WGS sequence"/>
</dbReference>
<evidence type="ECO:0000313" key="2">
    <source>
        <dbReference type="Proteomes" id="UP000271162"/>
    </source>
</evidence>
<organism evidence="3">
    <name type="scientific">Nippostrongylus brasiliensis</name>
    <name type="common">Rat hookworm</name>
    <dbReference type="NCBI Taxonomy" id="27835"/>
    <lineage>
        <taxon>Eukaryota</taxon>
        <taxon>Metazoa</taxon>
        <taxon>Ecdysozoa</taxon>
        <taxon>Nematoda</taxon>
        <taxon>Chromadorea</taxon>
        <taxon>Rhabditida</taxon>
        <taxon>Rhabditina</taxon>
        <taxon>Rhabditomorpha</taxon>
        <taxon>Strongyloidea</taxon>
        <taxon>Heligmosomidae</taxon>
        <taxon>Nippostrongylus</taxon>
    </lineage>
</organism>
<evidence type="ECO:0000313" key="1">
    <source>
        <dbReference type="EMBL" id="VDL75088.1"/>
    </source>
</evidence>
<protein>
    <submittedName>
        <fullName evidence="3">Transposase</fullName>
    </submittedName>
</protein>
<keyword evidence="2" id="KW-1185">Reference proteome</keyword>
<sequence length="77" mass="8357">MTDVKCLRTAMMKLHIEGVPASEIATRLGISSASVQCDPQSSPHWYSKGLFHDLGGRHSGMDTGHGRTETPCSLLFI</sequence>
<proteinExistence type="predicted"/>
<reference evidence="1 2" key="2">
    <citation type="submission" date="2018-11" db="EMBL/GenBank/DDBJ databases">
        <authorList>
            <consortium name="Pathogen Informatics"/>
        </authorList>
    </citation>
    <scope>NUCLEOTIDE SEQUENCE [LARGE SCALE GENOMIC DNA]</scope>
</reference>
<gene>
    <name evidence="1" type="ORF">NBR_LOCUS11499</name>
</gene>
<name>A0A0N4Y620_NIPBR</name>
<dbReference type="AlphaFoldDB" id="A0A0N4Y620"/>
<dbReference type="EMBL" id="UYSL01020537">
    <property type="protein sequence ID" value="VDL75088.1"/>
    <property type="molecule type" value="Genomic_DNA"/>
</dbReference>